<name>A0A9P4SB60_9PEZI</name>
<feature type="compositionally biased region" description="Basic and acidic residues" evidence="1">
    <location>
        <begin position="642"/>
        <end position="652"/>
    </location>
</feature>
<proteinExistence type="predicted"/>
<feature type="region of interest" description="Disordered" evidence="1">
    <location>
        <begin position="641"/>
        <end position="717"/>
    </location>
</feature>
<reference evidence="2" key="1">
    <citation type="journal article" date="2020" name="Stud. Mycol.">
        <title>101 Dothideomycetes genomes: a test case for predicting lifestyles and emergence of pathogens.</title>
        <authorList>
            <person name="Haridas S."/>
            <person name="Albert R."/>
            <person name="Binder M."/>
            <person name="Bloem J."/>
            <person name="Labutti K."/>
            <person name="Salamov A."/>
            <person name="Andreopoulos B."/>
            <person name="Baker S."/>
            <person name="Barry K."/>
            <person name="Bills G."/>
            <person name="Bluhm B."/>
            <person name="Cannon C."/>
            <person name="Castanera R."/>
            <person name="Culley D."/>
            <person name="Daum C."/>
            <person name="Ezra D."/>
            <person name="Gonzalez J."/>
            <person name="Henrissat B."/>
            <person name="Kuo A."/>
            <person name="Liang C."/>
            <person name="Lipzen A."/>
            <person name="Lutzoni F."/>
            <person name="Magnuson J."/>
            <person name="Mondo S."/>
            <person name="Nolan M."/>
            <person name="Ohm R."/>
            <person name="Pangilinan J."/>
            <person name="Park H.-J."/>
            <person name="Ramirez L."/>
            <person name="Alfaro M."/>
            <person name="Sun H."/>
            <person name="Tritt A."/>
            <person name="Yoshinaga Y."/>
            <person name="Zwiers L.-H."/>
            <person name="Turgeon B."/>
            <person name="Goodwin S."/>
            <person name="Spatafora J."/>
            <person name="Crous P."/>
            <person name="Grigoriev I."/>
        </authorList>
    </citation>
    <scope>NUCLEOTIDE SEQUENCE</scope>
    <source>
        <strain evidence="2">CBS 101060</strain>
    </source>
</reference>
<evidence type="ECO:0000313" key="2">
    <source>
        <dbReference type="EMBL" id="KAF2838535.1"/>
    </source>
</evidence>
<evidence type="ECO:0000313" key="3">
    <source>
        <dbReference type="Proteomes" id="UP000799429"/>
    </source>
</evidence>
<comment type="caution">
    <text evidence="2">The sequence shown here is derived from an EMBL/GenBank/DDBJ whole genome shotgun (WGS) entry which is preliminary data.</text>
</comment>
<organism evidence="2 3">
    <name type="scientific">Patellaria atrata CBS 101060</name>
    <dbReference type="NCBI Taxonomy" id="1346257"/>
    <lineage>
        <taxon>Eukaryota</taxon>
        <taxon>Fungi</taxon>
        <taxon>Dikarya</taxon>
        <taxon>Ascomycota</taxon>
        <taxon>Pezizomycotina</taxon>
        <taxon>Dothideomycetes</taxon>
        <taxon>Dothideomycetes incertae sedis</taxon>
        <taxon>Patellariales</taxon>
        <taxon>Patellariaceae</taxon>
        <taxon>Patellaria</taxon>
    </lineage>
</organism>
<feature type="compositionally biased region" description="Polar residues" evidence="1">
    <location>
        <begin position="1089"/>
        <end position="1104"/>
    </location>
</feature>
<keyword evidence="3" id="KW-1185">Reference proteome</keyword>
<feature type="compositionally biased region" description="Basic residues" evidence="1">
    <location>
        <begin position="1057"/>
        <end position="1068"/>
    </location>
</feature>
<dbReference type="OrthoDB" id="3922633at2759"/>
<feature type="compositionally biased region" description="Polar residues" evidence="1">
    <location>
        <begin position="32"/>
        <end position="42"/>
    </location>
</feature>
<feature type="region of interest" description="Disordered" evidence="1">
    <location>
        <begin position="1"/>
        <end position="42"/>
    </location>
</feature>
<feature type="compositionally biased region" description="Low complexity" evidence="1">
    <location>
        <begin position="103"/>
        <end position="117"/>
    </location>
</feature>
<feature type="region of interest" description="Disordered" evidence="1">
    <location>
        <begin position="936"/>
        <end position="981"/>
    </location>
</feature>
<feature type="compositionally biased region" description="Basic and acidic residues" evidence="1">
    <location>
        <begin position="938"/>
        <end position="948"/>
    </location>
</feature>
<gene>
    <name evidence="2" type="ORF">M501DRAFT_1004281</name>
</gene>
<dbReference type="Proteomes" id="UP000799429">
    <property type="component" value="Unassembled WGS sequence"/>
</dbReference>
<feature type="compositionally biased region" description="Basic residues" evidence="1">
    <location>
        <begin position="92"/>
        <end position="102"/>
    </location>
</feature>
<evidence type="ECO:0000256" key="1">
    <source>
        <dbReference type="SAM" id="MobiDB-lite"/>
    </source>
</evidence>
<feature type="compositionally biased region" description="Polar residues" evidence="1">
    <location>
        <begin position="150"/>
        <end position="162"/>
    </location>
</feature>
<accession>A0A9P4SB60</accession>
<feature type="compositionally biased region" description="Polar residues" evidence="1">
    <location>
        <begin position="204"/>
        <end position="214"/>
    </location>
</feature>
<feature type="compositionally biased region" description="Polar residues" evidence="1">
    <location>
        <begin position="1017"/>
        <end position="1029"/>
    </location>
</feature>
<feature type="compositionally biased region" description="Low complexity" evidence="1">
    <location>
        <begin position="252"/>
        <end position="272"/>
    </location>
</feature>
<sequence>MPLSERDLNASGRTSRASGMSVSSKSGYSSSRPDTLSSNPAVMSMLKTSTEFGDIASLALPSYSRLPPSVRQTYRRGQDPSRLSTSSGHSMKSSKRSSHHRAWPSSSSTRRPSITSSLMVPQRGPEFGGPDITSSPSSPTPVPKARLSNELRSFSMTQTTSPPFEFKDHRSFSSLREPIPPPRPKSPYKYPTRLKRPGYGSVSPILQDSSSTPYVSGRKMRSATRSLYSISISHPNSEPPPLQTSENGSAPTLKTSTSVSSSLRNTSAKSSSEPPPSSPATPKDNENAPVQVLFNATDAKYLATDFEIQGTLESSQKPLYYDYSEQFEMRSIERDPVRHERAHVSAVPFGVVHRIRTILEEKASNEITPSNGNPNNLVVDHWHEDHNHGADVLDFADQSAMSRPQSKDHDVRLSVVPEEVSYSSLREEIAELQGDDGPVELPATPVGTRITREMILEAVGPTSDPTEDDTRTVSLGADLQDSYGDAPTERCSGSEEFVASLDAKPHDVVIEMDCSMEYKVDVCTGIETSNPLQDDQDQSVPPDEASPLCHCPIRSSLEGKDTHFGSAIIHGAESMKSQRTRASAESRRPHSSFAHLNAPDQPIAEASKLGVRRKTVSTTAEARQEGTRDIALLFSFSPFPKSKMDVQPKDEGSALPPPEISGATPSIKATVSKHTETVLRTSNPLKHRRHRSEDGSSIEPFSKHQDAESGRTAEPGELIPGLDIRQVSAEQQCSEVISKVPRYPSFPYPSGHLPGLPEDRQQDLTSEEIKRLAYKFPLPFSATNRASFEPIRISSEPPSRNSCLNSLRKSEALSQTRLLPSLNFSHMDLVSKLNDALDVKSTKSFDGLHLKITSQVDSSPVRPSSASAVRDKYKSFFATLDSLDTGETRKLDNENTETSPSHSPLVSNQVIEEVNRLSVPSVTGLTQRLSELLPSLQRHYENNEQREKTRQKKVIPREAAPGRANSTARLRPLPGKSEMAVVDDDDYEKTMLKYRARKPTWSLSSSDLDSDTDNKTHSTAVESATSVNDPKTAKGKAQASTTGMTRSLSLPAVGRCKGSRHHSKQARRSLRDPHFSMGGSPSVKRPVSFDTSSGWVRGETTTEISGPAPPTLRSKVGSLINKSLGRPSSGTDMTDDRTITVETTYTVSRSSDPFQSANPLQSSTYRHSRSEGFINSSYASGLNASQPDDRTVDIGERYPTTGLTLPSGCEMGEVQSCFSENTSVGRRQGLFQRTVSEIKARTLSRTQTAVGARNSKRGGLNSLSGDSQALNTGSVNTYAGTVGMSRLEFGARKVVDKIKGAWFRLRNPRVRRSEPEDWLADSPLTQVYSGT</sequence>
<feature type="region of interest" description="Disordered" evidence="1">
    <location>
        <begin position="60"/>
        <end position="287"/>
    </location>
</feature>
<protein>
    <submittedName>
        <fullName evidence="2">Uncharacterized protein</fullName>
    </submittedName>
</protein>
<feature type="compositionally biased region" description="Basic and acidic residues" evidence="1">
    <location>
        <begin position="701"/>
        <end position="711"/>
    </location>
</feature>
<feature type="region of interest" description="Disordered" evidence="1">
    <location>
        <begin position="1000"/>
        <end position="1114"/>
    </location>
</feature>
<feature type="region of interest" description="Disordered" evidence="1">
    <location>
        <begin position="569"/>
        <end position="601"/>
    </location>
</feature>
<feature type="compositionally biased region" description="Polar residues" evidence="1">
    <location>
        <begin position="223"/>
        <end position="236"/>
    </location>
</feature>
<feature type="compositionally biased region" description="Low complexity" evidence="1">
    <location>
        <begin position="15"/>
        <end position="31"/>
    </location>
</feature>
<dbReference type="EMBL" id="MU006096">
    <property type="protein sequence ID" value="KAF2838535.1"/>
    <property type="molecule type" value="Genomic_DNA"/>
</dbReference>
<feature type="compositionally biased region" description="Polar residues" evidence="1">
    <location>
        <begin position="1038"/>
        <end position="1048"/>
    </location>
</feature>